<accession>A0AAD4MF94</accession>
<dbReference type="InterPro" id="IPR012910">
    <property type="entry name" value="Plug_dom"/>
</dbReference>
<dbReference type="AlphaFoldDB" id="A0AAD4MF94"/>
<reference evidence="3" key="1">
    <citation type="submission" date="2022-01" db="EMBL/GenBank/DDBJ databases">
        <title>Genome Sequence Resource for Two Populations of Ditylenchus destructor, the Migratory Endoparasitic Phytonematode.</title>
        <authorList>
            <person name="Zhang H."/>
            <person name="Lin R."/>
            <person name="Xie B."/>
        </authorList>
    </citation>
    <scope>NUCLEOTIDE SEQUENCE</scope>
    <source>
        <strain evidence="3">BazhouSP</strain>
    </source>
</reference>
<comment type="caution">
    <text evidence="3">The sequence shown here is derived from an EMBL/GenBank/DDBJ whole genome shotgun (WGS) entry which is preliminary data.</text>
</comment>
<dbReference type="PANTHER" id="PTHR40980">
    <property type="entry name" value="PLUG DOMAIN-CONTAINING PROTEIN"/>
    <property type="match status" value="1"/>
</dbReference>
<dbReference type="SUPFAM" id="SSF56935">
    <property type="entry name" value="Porins"/>
    <property type="match status" value="1"/>
</dbReference>
<gene>
    <name evidence="3" type="ORF">DdX_21716</name>
</gene>
<keyword evidence="3" id="KW-0675">Receptor</keyword>
<feature type="region of interest" description="Disordered" evidence="1">
    <location>
        <begin position="28"/>
        <end position="57"/>
    </location>
</feature>
<dbReference type="InterPro" id="IPR037066">
    <property type="entry name" value="Plug_dom_sf"/>
</dbReference>
<dbReference type="Proteomes" id="UP001201812">
    <property type="component" value="Unassembled WGS sequence"/>
</dbReference>
<dbReference type="InterPro" id="IPR039426">
    <property type="entry name" value="TonB-dep_rcpt-like"/>
</dbReference>
<dbReference type="PANTHER" id="PTHR40980:SF3">
    <property type="entry name" value="TONB-DEPENDENT RECEPTOR-LIKE BETA-BARREL DOMAIN-CONTAINING PROTEIN"/>
    <property type="match status" value="1"/>
</dbReference>
<sequence>MRLHTHLLAGGALCAMIATIPLRRRTAAPRRILPRPKSSLPASAVRSSRHRGGKRNADQVVDSIVAEDIGKLPDVNVTEALQRVSGIQVGRDRGEGSGITIRGLSQVASTFNGRSGGSGRGVDLENIPAELIARVDVYKTPSADLVEGGIGGLINVVTRKPLDKKGFTLSG</sequence>
<evidence type="ECO:0000256" key="1">
    <source>
        <dbReference type="SAM" id="MobiDB-lite"/>
    </source>
</evidence>
<evidence type="ECO:0000259" key="2">
    <source>
        <dbReference type="Pfam" id="PF07715"/>
    </source>
</evidence>
<feature type="domain" description="TonB-dependent receptor plug" evidence="2">
    <location>
        <begin position="54"/>
        <end position="152"/>
    </location>
</feature>
<protein>
    <submittedName>
        <fullName evidence="3">TonB-dependent receptor plug domain-containing protein</fullName>
    </submittedName>
</protein>
<evidence type="ECO:0000313" key="3">
    <source>
        <dbReference type="EMBL" id="KAI1691682.1"/>
    </source>
</evidence>
<organism evidence="3 4">
    <name type="scientific">Ditylenchus destructor</name>
    <dbReference type="NCBI Taxonomy" id="166010"/>
    <lineage>
        <taxon>Eukaryota</taxon>
        <taxon>Metazoa</taxon>
        <taxon>Ecdysozoa</taxon>
        <taxon>Nematoda</taxon>
        <taxon>Chromadorea</taxon>
        <taxon>Rhabditida</taxon>
        <taxon>Tylenchina</taxon>
        <taxon>Tylenchomorpha</taxon>
        <taxon>Sphaerularioidea</taxon>
        <taxon>Anguinidae</taxon>
        <taxon>Anguininae</taxon>
        <taxon>Ditylenchus</taxon>
    </lineage>
</organism>
<dbReference type="Pfam" id="PF07715">
    <property type="entry name" value="Plug"/>
    <property type="match status" value="1"/>
</dbReference>
<dbReference type="Gene3D" id="2.170.130.10">
    <property type="entry name" value="TonB-dependent receptor, plug domain"/>
    <property type="match status" value="1"/>
</dbReference>
<evidence type="ECO:0000313" key="4">
    <source>
        <dbReference type="Proteomes" id="UP001201812"/>
    </source>
</evidence>
<proteinExistence type="predicted"/>
<name>A0AAD4MF94_9BILA</name>
<dbReference type="EMBL" id="JAKKPZ010000881">
    <property type="protein sequence ID" value="KAI1691682.1"/>
    <property type="molecule type" value="Genomic_DNA"/>
</dbReference>
<dbReference type="PROSITE" id="PS52016">
    <property type="entry name" value="TONB_DEPENDENT_REC_3"/>
    <property type="match status" value="1"/>
</dbReference>
<keyword evidence="4" id="KW-1185">Reference proteome</keyword>